<evidence type="ECO:0000256" key="1">
    <source>
        <dbReference type="SAM" id="SignalP"/>
    </source>
</evidence>
<feature type="domain" description="M23ase beta-sheet core" evidence="2">
    <location>
        <begin position="134"/>
        <end position="169"/>
    </location>
</feature>
<comment type="caution">
    <text evidence="3">The sequence shown here is derived from an EMBL/GenBank/DDBJ whole genome shotgun (WGS) entry which is preliminary data.</text>
</comment>
<dbReference type="PANTHER" id="PTHR21666:SF285">
    <property type="entry name" value="M23 FAMILY METALLOPEPTIDASE"/>
    <property type="match status" value="1"/>
</dbReference>
<feature type="signal peptide" evidence="1">
    <location>
        <begin position="1"/>
        <end position="17"/>
    </location>
</feature>
<evidence type="ECO:0000313" key="4">
    <source>
        <dbReference type="Proteomes" id="UP000294824"/>
    </source>
</evidence>
<evidence type="ECO:0000313" key="3">
    <source>
        <dbReference type="EMBL" id="TDY63442.1"/>
    </source>
</evidence>
<dbReference type="RefSeq" id="WP_133965639.1">
    <property type="nucleotide sequence ID" value="NZ_SORL01000007.1"/>
</dbReference>
<dbReference type="InterPro" id="IPR011055">
    <property type="entry name" value="Dup_hybrid_motif"/>
</dbReference>
<dbReference type="PANTHER" id="PTHR21666">
    <property type="entry name" value="PEPTIDASE-RELATED"/>
    <property type="match status" value="1"/>
</dbReference>
<keyword evidence="1" id="KW-0732">Signal</keyword>
<dbReference type="AlphaFoldDB" id="A0A4R8MGG0"/>
<evidence type="ECO:0000259" key="2">
    <source>
        <dbReference type="Pfam" id="PF01551"/>
    </source>
</evidence>
<dbReference type="Gene3D" id="2.70.70.10">
    <property type="entry name" value="Glucose Permease (Domain IIA)"/>
    <property type="match status" value="1"/>
</dbReference>
<dbReference type="CDD" id="cd12797">
    <property type="entry name" value="M23_peptidase"/>
    <property type="match status" value="1"/>
</dbReference>
<feature type="chain" id="PRO_5020344209" evidence="1">
    <location>
        <begin position="18"/>
        <end position="561"/>
    </location>
</feature>
<accession>A0A4R8MGG0</accession>
<dbReference type="Pfam" id="PF01551">
    <property type="entry name" value="Peptidase_M23"/>
    <property type="match status" value="2"/>
</dbReference>
<feature type="domain" description="M23ase beta-sheet core" evidence="2">
    <location>
        <begin position="48"/>
        <end position="116"/>
    </location>
</feature>
<dbReference type="Proteomes" id="UP000294824">
    <property type="component" value="Unassembled WGS sequence"/>
</dbReference>
<organism evidence="3 4">
    <name type="scientific">Algibacter lectus</name>
    <dbReference type="NCBI Taxonomy" id="221126"/>
    <lineage>
        <taxon>Bacteria</taxon>
        <taxon>Pseudomonadati</taxon>
        <taxon>Bacteroidota</taxon>
        <taxon>Flavobacteriia</taxon>
        <taxon>Flavobacteriales</taxon>
        <taxon>Flavobacteriaceae</taxon>
        <taxon>Algibacter</taxon>
    </lineage>
</organism>
<sequence>MKFILSLLLFCSFLLNAQNNYPQDYFANPLEGTLVLAGTFAELRSNHFHSGLDIKTKQRIGLKVNASASGFVSRIKIAHYGYGKALYITHPNGYTTVYAHLSKLSPEIEAYIKKKQYEAESYEIELFPTPEELPVTQGELVAYSGNTGSSGGPHLHFEIRNKDEHPINPMLFGIDILDTKAPVVQSLYVYPLDSTSFVNKKNKKQKVRLVPLKNGDFVTEKIDAIGNIGFGIKTIDRQDLAGNSNGVYNIQTVINGLRNFEIDFKEFSFDETKHINALIDYEHFKTKRERIQRLYRQDNQLSLYKSVSNNGILTIKDSTNSVYKIRVSDYKNNSTWITVNIKGTKKTITEPKEKKITPYFIKADQVTNLKQDKITVDFYKDTFYNDFYLDFEVKNDTLLLHDDTVPTQKSFNISFDVSQYNDADKSKLFIARLLGYKDYPAYSTTKRKGDILSTTTKYLGKYALATDSVPPTIKADNFKNKQWLSNFRYLKVKISDDLSGISNYRATINGKFILMEYEYKTNTLTYDFNDGDFTDTNNNLKVIVTDNVGNSSTFEALFYRK</sequence>
<name>A0A4R8MGG0_9FLAO</name>
<dbReference type="SUPFAM" id="SSF51261">
    <property type="entry name" value="Duplicated hybrid motif"/>
    <property type="match status" value="1"/>
</dbReference>
<keyword evidence="4" id="KW-1185">Reference proteome</keyword>
<dbReference type="InterPro" id="IPR016047">
    <property type="entry name" value="M23ase_b-sheet_dom"/>
</dbReference>
<proteinExistence type="predicted"/>
<dbReference type="EMBL" id="SORL01000007">
    <property type="protein sequence ID" value="TDY63442.1"/>
    <property type="molecule type" value="Genomic_DNA"/>
</dbReference>
<gene>
    <name evidence="3" type="ORF">DFQ06_0323</name>
</gene>
<protein>
    <submittedName>
        <fullName evidence="3">Peptidase M23-like protein</fullName>
    </submittedName>
</protein>
<reference evidence="3 4" key="1">
    <citation type="submission" date="2019-03" db="EMBL/GenBank/DDBJ databases">
        <title>Genomic Encyclopedia of Type Strains, Phase III (KMG-III): the genomes of soil and plant-associated and newly described type strains.</title>
        <authorList>
            <person name="Whitman W."/>
        </authorList>
    </citation>
    <scope>NUCLEOTIDE SEQUENCE [LARGE SCALE GENOMIC DNA]</scope>
    <source>
        <strain evidence="3 4">CECT 8301</strain>
    </source>
</reference>
<dbReference type="InterPro" id="IPR050570">
    <property type="entry name" value="Cell_wall_metabolism_enzyme"/>
</dbReference>
<dbReference type="GO" id="GO:0004222">
    <property type="term" value="F:metalloendopeptidase activity"/>
    <property type="evidence" value="ECO:0007669"/>
    <property type="project" value="TreeGrafter"/>
</dbReference>